<dbReference type="Proteomes" id="UP000000628">
    <property type="component" value="Chromosome"/>
</dbReference>
<dbReference type="CDD" id="cd07891">
    <property type="entry name" value="CYTH-like_CthTTM-like_1"/>
    <property type="match status" value="1"/>
</dbReference>
<accession>C7R5F4</accession>
<feature type="domain" description="CYTH" evidence="1">
    <location>
        <begin position="10"/>
        <end position="180"/>
    </location>
</feature>
<dbReference type="AlphaFoldDB" id="C7R5F4"/>
<gene>
    <name evidence="2" type="ordered locus">Jden_1579</name>
</gene>
<proteinExistence type="predicted"/>
<dbReference type="InterPro" id="IPR012042">
    <property type="entry name" value="NeuTTM/CthTTM-like"/>
</dbReference>
<evidence type="ECO:0000313" key="3">
    <source>
        <dbReference type="Proteomes" id="UP000000628"/>
    </source>
</evidence>
<name>C7R5F4_JONDD</name>
<evidence type="ECO:0000259" key="1">
    <source>
        <dbReference type="SMART" id="SM01118"/>
    </source>
</evidence>
<keyword evidence="3" id="KW-1185">Reference proteome</keyword>
<dbReference type="InterPro" id="IPR023577">
    <property type="entry name" value="CYTH_domain"/>
</dbReference>
<dbReference type="SUPFAM" id="SSF55154">
    <property type="entry name" value="CYTH-like phosphatases"/>
    <property type="match status" value="1"/>
</dbReference>
<dbReference type="STRING" id="471856.Jden_1579"/>
<reference evidence="2 3" key="1">
    <citation type="journal article" date="2009" name="Stand. Genomic Sci.">
        <title>Complete genome sequence of Jonesia denitrificans type strain (Prevot 55134).</title>
        <authorList>
            <person name="Pukall R."/>
            <person name="Gehrich-Schroter G."/>
            <person name="Lapidus A."/>
            <person name="Nolan M."/>
            <person name="Glavina Del Rio T."/>
            <person name="Lucas S."/>
            <person name="Chen F."/>
            <person name="Tice H."/>
            <person name="Pitluck S."/>
            <person name="Cheng J.F."/>
            <person name="Copeland A."/>
            <person name="Saunders E."/>
            <person name="Brettin T."/>
            <person name="Detter J.C."/>
            <person name="Bruce D."/>
            <person name="Goodwin L."/>
            <person name="Pati A."/>
            <person name="Ivanova N."/>
            <person name="Mavromatis K."/>
            <person name="Ovchinnikova G."/>
            <person name="Chen A."/>
            <person name="Palaniappan K."/>
            <person name="Land M."/>
            <person name="Hauser L."/>
            <person name="Chang Y.J."/>
            <person name="Jeffries C.D."/>
            <person name="Chain P."/>
            <person name="Goker M."/>
            <person name="Bristow J."/>
            <person name="Eisen J.A."/>
            <person name="Markowitz V."/>
            <person name="Hugenholtz P."/>
            <person name="Kyrpides N.C."/>
            <person name="Klenk H.P."/>
            <person name="Han C."/>
        </authorList>
    </citation>
    <scope>NUCLEOTIDE SEQUENCE [LARGE SCALE GENOMIC DNA]</scope>
    <source>
        <strain evidence="3">ATCC 14870 / DSM 20603 / BCRC 15368 / CIP 55.134 / JCM 11481 / NBRC 15587 / NCTC 10816 / Prevot 55134</strain>
    </source>
</reference>
<dbReference type="KEGG" id="jde:Jden_1579"/>
<dbReference type="PANTHER" id="PTHR40114">
    <property type="entry name" value="SLR0698 PROTEIN"/>
    <property type="match status" value="1"/>
</dbReference>
<dbReference type="EMBL" id="CP001706">
    <property type="protein sequence ID" value="ACV09227.1"/>
    <property type="molecule type" value="Genomic_DNA"/>
</dbReference>
<dbReference type="SMART" id="SM01118">
    <property type="entry name" value="CYTH"/>
    <property type="match status" value="1"/>
</dbReference>
<dbReference type="InterPro" id="IPR033469">
    <property type="entry name" value="CYTH-like_dom_sf"/>
</dbReference>
<dbReference type="Gene3D" id="2.40.320.10">
    <property type="entry name" value="Hypothetical Protein Pfu-838710-001"/>
    <property type="match status" value="1"/>
</dbReference>
<dbReference type="RefSeq" id="WP_015771855.1">
    <property type="nucleotide sequence ID" value="NC_013174.1"/>
</dbReference>
<sequence>MSDNDCGFGDFEFERRFYVEHLPSVVLDDPTPTLIVQSYYLAEQGHALRVRAQATGVRLAVDGADHYRDIINRHRTDFDFAAVTVKGPMNAGTRYEAERELDVSIALSMIELGGQVIVKNRYGLFLGTDGWVIDVFGGANRPLIIAECERGSPVTNLEIPHFCVSEVTEDRRFSNESLATHPFSAWAEDFGAELGFSGPTFMTSLGTNRSLPPQDTLE</sequence>
<dbReference type="eggNOG" id="COG2954">
    <property type="taxonomic scope" value="Bacteria"/>
</dbReference>
<dbReference type="OrthoDB" id="9805588at2"/>
<evidence type="ECO:0000313" key="2">
    <source>
        <dbReference type="EMBL" id="ACV09227.1"/>
    </source>
</evidence>
<dbReference type="HOGENOM" id="CLU_109545_1_0_11"/>
<organism evidence="2 3">
    <name type="scientific">Jonesia denitrificans (strain ATCC 14870 / DSM 20603 / BCRC 15368 / CIP 55.134 / JCM 11481 / NBRC 15587 / NCTC 10816 / Prevot 55134)</name>
    <name type="common">Listeria denitrificans</name>
    <dbReference type="NCBI Taxonomy" id="471856"/>
    <lineage>
        <taxon>Bacteria</taxon>
        <taxon>Bacillati</taxon>
        <taxon>Actinomycetota</taxon>
        <taxon>Actinomycetes</taxon>
        <taxon>Micrococcales</taxon>
        <taxon>Jonesiaceae</taxon>
        <taxon>Jonesia</taxon>
    </lineage>
</organism>
<dbReference type="PANTHER" id="PTHR40114:SF1">
    <property type="entry name" value="SLR0698 PROTEIN"/>
    <property type="match status" value="1"/>
</dbReference>
<protein>
    <recommendedName>
        <fullName evidence="1">CYTH domain-containing protein</fullName>
    </recommendedName>
</protein>